<dbReference type="VEuPathDB" id="TrichDB:TVAGG3_0414870"/>
<accession>A2GDZ5</accession>
<name>A2GDZ5_TRIV3</name>
<proteinExistence type="predicted"/>
<dbReference type="InParanoid" id="A2GDZ5"/>
<dbReference type="EMBL" id="DS115275">
    <property type="protein sequence ID" value="EAX84620.1"/>
    <property type="molecule type" value="Genomic_DNA"/>
</dbReference>
<feature type="region of interest" description="Disordered" evidence="1">
    <location>
        <begin position="1"/>
        <end position="27"/>
    </location>
</feature>
<dbReference type="VEuPathDB" id="TrichDB:TVAG_242180"/>
<sequence>MHNSRHGFGQEFPGGPRNMPKRMGSGHLSRKMVIDNDDIDLYGHSPMPIGGFGLGADEEGYSSRQMESLRKIKEQRLPNQYVKTTDITDQIPFRPVTF</sequence>
<dbReference type="RefSeq" id="XP_001297550.1">
    <property type="nucleotide sequence ID" value="XM_001297549.1"/>
</dbReference>
<reference evidence="2" key="1">
    <citation type="submission" date="2006-10" db="EMBL/GenBank/DDBJ databases">
        <authorList>
            <person name="Amadeo P."/>
            <person name="Zhao Q."/>
            <person name="Wortman J."/>
            <person name="Fraser-Liggett C."/>
            <person name="Carlton J."/>
        </authorList>
    </citation>
    <scope>NUCLEOTIDE SEQUENCE</scope>
    <source>
        <strain evidence="2">G3</strain>
    </source>
</reference>
<evidence type="ECO:0000256" key="1">
    <source>
        <dbReference type="SAM" id="MobiDB-lite"/>
    </source>
</evidence>
<organism evidence="2 3">
    <name type="scientific">Trichomonas vaginalis (strain ATCC PRA-98 / G3)</name>
    <dbReference type="NCBI Taxonomy" id="412133"/>
    <lineage>
        <taxon>Eukaryota</taxon>
        <taxon>Metamonada</taxon>
        <taxon>Parabasalia</taxon>
        <taxon>Trichomonadida</taxon>
        <taxon>Trichomonadidae</taxon>
        <taxon>Trichomonas</taxon>
    </lineage>
</organism>
<protein>
    <submittedName>
        <fullName evidence="2">Uncharacterized protein</fullName>
    </submittedName>
</protein>
<keyword evidence="3" id="KW-1185">Reference proteome</keyword>
<gene>
    <name evidence="2" type="ORF">TVAG_242180</name>
</gene>
<evidence type="ECO:0000313" key="3">
    <source>
        <dbReference type="Proteomes" id="UP000001542"/>
    </source>
</evidence>
<dbReference type="Proteomes" id="UP000001542">
    <property type="component" value="Unassembled WGS sequence"/>
</dbReference>
<reference evidence="2" key="2">
    <citation type="journal article" date="2007" name="Science">
        <title>Draft genome sequence of the sexually transmitted pathogen Trichomonas vaginalis.</title>
        <authorList>
            <person name="Carlton J.M."/>
            <person name="Hirt R.P."/>
            <person name="Silva J.C."/>
            <person name="Delcher A.L."/>
            <person name="Schatz M."/>
            <person name="Zhao Q."/>
            <person name="Wortman J.R."/>
            <person name="Bidwell S.L."/>
            <person name="Alsmark U.C.M."/>
            <person name="Besteiro S."/>
            <person name="Sicheritz-Ponten T."/>
            <person name="Noel C.J."/>
            <person name="Dacks J.B."/>
            <person name="Foster P.G."/>
            <person name="Simillion C."/>
            <person name="Van de Peer Y."/>
            <person name="Miranda-Saavedra D."/>
            <person name="Barton G.J."/>
            <person name="Westrop G.D."/>
            <person name="Mueller S."/>
            <person name="Dessi D."/>
            <person name="Fiori P.L."/>
            <person name="Ren Q."/>
            <person name="Paulsen I."/>
            <person name="Zhang H."/>
            <person name="Bastida-Corcuera F.D."/>
            <person name="Simoes-Barbosa A."/>
            <person name="Brown M.T."/>
            <person name="Hayes R.D."/>
            <person name="Mukherjee M."/>
            <person name="Okumura C.Y."/>
            <person name="Schneider R."/>
            <person name="Smith A.J."/>
            <person name="Vanacova S."/>
            <person name="Villalvazo M."/>
            <person name="Haas B.J."/>
            <person name="Pertea M."/>
            <person name="Feldblyum T.V."/>
            <person name="Utterback T.R."/>
            <person name="Shu C.L."/>
            <person name="Osoegawa K."/>
            <person name="de Jong P.J."/>
            <person name="Hrdy I."/>
            <person name="Horvathova L."/>
            <person name="Zubacova Z."/>
            <person name="Dolezal P."/>
            <person name="Malik S.B."/>
            <person name="Logsdon J.M. Jr."/>
            <person name="Henze K."/>
            <person name="Gupta A."/>
            <person name="Wang C.C."/>
            <person name="Dunne R.L."/>
            <person name="Upcroft J.A."/>
            <person name="Upcroft P."/>
            <person name="White O."/>
            <person name="Salzberg S.L."/>
            <person name="Tang P."/>
            <person name="Chiu C.-H."/>
            <person name="Lee Y.-S."/>
            <person name="Embley T.M."/>
            <person name="Coombs G.H."/>
            <person name="Mottram J.C."/>
            <person name="Tachezy J."/>
            <person name="Fraser-Liggett C.M."/>
            <person name="Johnson P.J."/>
        </authorList>
    </citation>
    <scope>NUCLEOTIDE SEQUENCE [LARGE SCALE GENOMIC DNA]</scope>
    <source>
        <strain evidence="2">G3</strain>
    </source>
</reference>
<dbReference type="KEGG" id="tva:4742256"/>
<evidence type="ECO:0000313" key="2">
    <source>
        <dbReference type="EMBL" id="EAX84620.1"/>
    </source>
</evidence>
<dbReference type="AlphaFoldDB" id="A2GDZ5"/>